<feature type="region of interest" description="Disordered" evidence="5">
    <location>
        <begin position="74"/>
        <end position="143"/>
    </location>
</feature>
<evidence type="ECO:0000256" key="1">
    <source>
        <dbReference type="ARBA" id="ARBA00004502"/>
    </source>
</evidence>
<accession>C4JN26</accession>
<feature type="compositionally biased region" description="Basic residues" evidence="5">
    <location>
        <begin position="106"/>
        <end position="120"/>
    </location>
</feature>
<dbReference type="PANTHER" id="PTHR13390">
    <property type="entry name" value="LIPASE"/>
    <property type="match status" value="1"/>
</dbReference>
<keyword evidence="3" id="KW-0551">Lipid droplet</keyword>
<dbReference type="AlphaFoldDB" id="C4JN26"/>
<evidence type="ECO:0000313" key="7">
    <source>
        <dbReference type="Proteomes" id="UP000002058"/>
    </source>
</evidence>
<keyword evidence="7" id="KW-1185">Reference proteome</keyword>
<dbReference type="KEGG" id="ure:UREG_04234"/>
<keyword evidence="4" id="KW-0378">Hydrolase</keyword>
<dbReference type="VEuPathDB" id="FungiDB:UREG_04234"/>
<dbReference type="Proteomes" id="UP000002058">
    <property type="component" value="Unassembled WGS sequence"/>
</dbReference>
<sequence>MDPSKTRITPNSFLTKVGSSKDGDPIIVYFIPGNPGVVSYYHYFLSLVASNLSSSSSASDAFASLASAELEKRTGAGAANSAPESSSSSSTRSEQHVNSSSDEGRRKFKIMRRRSSKKVKRNDGGHPHDDEKSDHKSLSSRKDELWKCHPNTNSEESFLITGRSLAGFEIDDGASYISSYLLSTFSATDEIHSLRDQVEFVESNLGKFVRRYQDKITAAATAVAVAAGQKKDAVNIRRPRPKVILLGHSMGAYISMEILRRRRERELKRAAETREAGMSSDSHSGGDGEVEMDIIGALMLFPAVVDIAKSPSGKKMTTLGYIPYLDILTSLAMKGLMSATPAPVLRRWVRHVMKDPPDDALDTTIAFLKSRTGIRQALHLAAEEMEQIGPDKWSDEIWGISEQHKPSHDVKSHLTKLVFYFGRNDHWVAEKTRDEVIQARSAKGGRGPKMLICDDGIEHGFCIRHNEIMADKVSGFIREIVDDYRAKK</sequence>
<dbReference type="GO" id="GO:0019915">
    <property type="term" value="P:lipid storage"/>
    <property type="evidence" value="ECO:0007669"/>
    <property type="project" value="InterPro"/>
</dbReference>
<comment type="similarity">
    <text evidence="2">Belongs to the AB hydrolase superfamily. LDAH family.</text>
</comment>
<feature type="compositionally biased region" description="Low complexity" evidence="5">
    <location>
        <begin position="76"/>
        <end position="92"/>
    </location>
</feature>
<evidence type="ECO:0000256" key="3">
    <source>
        <dbReference type="ARBA" id="ARBA00022677"/>
    </source>
</evidence>
<reference evidence="7" key="1">
    <citation type="journal article" date="2009" name="Genome Res.">
        <title>Comparative genomic analyses of the human fungal pathogens Coccidioides and their relatives.</title>
        <authorList>
            <person name="Sharpton T.J."/>
            <person name="Stajich J.E."/>
            <person name="Rounsley S.D."/>
            <person name="Gardner M.J."/>
            <person name="Wortman J.R."/>
            <person name="Jordar V.S."/>
            <person name="Maiti R."/>
            <person name="Kodira C.D."/>
            <person name="Neafsey D.E."/>
            <person name="Zeng Q."/>
            <person name="Hung C.-Y."/>
            <person name="McMahan C."/>
            <person name="Muszewska A."/>
            <person name="Grynberg M."/>
            <person name="Mandel M.A."/>
            <person name="Kellner E.M."/>
            <person name="Barker B.M."/>
            <person name="Galgiani J.N."/>
            <person name="Orbach M.J."/>
            <person name="Kirkland T.N."/>
            <person name="Cole G.T."/>
            <person name="Henn M.R."/>
            <person name="Birren B.W."/>
            <person name="Taylor J.W."/>
        </authorList>
    </citation>
    <scope>NUCLEOTIDE SEQUENCE [LARGE SCALE GENOMIC DNA]</scope>
    <source>
        <strain evidence="7">UAMH 1704</strain>
    </source>
</reference>
<dbReference type="eggNOG" id="KOG3975">
    <property type="taxonomic scope" value="Eukaryota"/>
</dbReference>
<dbReference type="PANTHER" id="PTHR13390:SF0">
    <property type="entry name" value="LIPID DROPLET-ASSOCIATED HYDROLASE"/>
    <property type="match status" value="1"/>
</dbReference>
<dbReference type="EMBL" id="CH476616">
    <property type="protein sequence ID" value="EEP79388.1"/>
    <property type="molecule type" value="Genomic_DNA"/>
</dbReference>
<dbReference type="OMA" id="AINDWIF"/>
<dbReference type="SUPFAM" id="SSF53474">
    <property type="entry name" value="alpha/beta-Hydrolases"/>
    <property type="match status" value="1"/>
</dbReference>
<organism evidence="6 7">
    <name type="scientific">Uncinocarpus reesii (strain UAMH 1704)</name>
    <dbReference type="NCBI Taxonomy" id="336963"/>
    <lineage>
        <taxon>Eukaryota</taxon>
        <taxon>Fungi</taxon>
        <taxon>Dikarya</taxon>
        <taxon>Ascomycota</taxon>
        <taxon>Pezizomycotina</taxon>
        <taxon>Eurotiomycetes</taxon>
        <taxon>Eurotiomycetidae</taxon>
        <taxon>Onygenales</taxon>
        <taxon>Onygenaceae</taxon>
        <taxon>Uncinocarpus</taxon>
    </lineage>
</organism>
<evidence type="ECO:0000256" key="2">
    <source>
        <dbReference type="ARBA" id="ARBA00008300"/>
    </source>
</evidence>
<dbReference type="GO" id="GO:0016298">
    <property type="term" value="F:lipase activity"/>
    <property type="evidence" value="ECO:0007669"/>
    <property type="project" value="InterPro"/>
</dbReference>
<evidence type="ECO:0000256" key="5">
    <source>
        <dbReference type="SAM" id="MobiDB-lite"/>
    </source>
</evidence>
<proteinExistence type="inferred from homology"/>
<dbReference type="GO" id="GO:0005811">
    <property type="term" value="C:lipid droplet"/>
    <property type="evidence" value="ECO:0007669"/>
    <property type="project" value="UniProtKB-SubCell"/>
</dbReference>
<dbReference type="InParanoid" id="C4JN26"/>
<gene>
    <name evidence="6" type="ORF">UREG_04234</name>
</gene>
<dbReference type="ESTHER" id="uncre-c4jn26">
    <property type="family name" value="LIDHydrolase"/>
</dbReference>
<dbReference type="GeneID" id="8437083"/>
<comment type="subcellular location">
    <subcellularLocation>
        <location evidence="1">Lipid droplet</location>
    </subcellularLocation>
</comment>
<dbReference type="InterPro" id="IPR029058">
    <property type="entry name" value="AB_hydrolase_fold"/>
</dbReference>
<evidence type="ECO:0000313" key="6">
    <source>
        <dbReference type="EMBL" id="EEP79388.1"/>
    </source>
</evidence>
<evidence type="ECO:0000256" key="4">
    <source>
        <dbReference type="ARBA" id="ARBA00022801"/>
    </source>
</evidence>
<dbReference type="RefSeq" id="XP_002544717.1">
    <property type="nucleotide sequence ID" value="XM_002544671.1"/>
</dbReference>
<dbReference type="HOGENOM" id="CLU_018394_3_0_1"/>
<name>C4JN26_UNCRE</name>
<dbReference type="Pfam" id="PF10230">
    <property type="entry name" value="LIDHydrolase"/>
    <property type="match status" value="2"/>
</dbReference>
<feature type="compositionally biased region" description="Basic and acidic residues" evidence="5">
    <location>
        <begin position="121"/>
        <end position="143"/>
    </location>
</feature>
<protein>
    <submittedName>
        <fullName evidence="6">Uncharacterized protein</fullName>
    </submittedName>
</protein>
<dbReference type="InterPro" id="IPR019363">
    <property type="entry name" value="LDAH"/>
</dbReference>
<dbReference type="Gene3D" id="3.40.50.1820">
    <property type="entry name" value="alpha/beta hydrolase"/>
    <property type="match status" value="1"/>
</dbReference>
<dbReference type="OrthoDB" id="448051at2759"/>